<dbReference type="Pfam" id="PF00557">
    <property type="entry name" value="Peptidase_M24"/>
    <property type="match status" value="1"/>
</dbReference>
<evidence type="ECO:0000313" key="9">
    <source>
        <dbReference type="EMBL" id="QEK50289.1"/>
    </source>
</evidence>
<evidence type="ECO:0000256" key="3">
    <source>
        <dbReference type="ARBA" id="ARBA00022670"/>
    </source>
</evidence>
<reference evidence="9 10" key="1">
    <citation type="submission" date="2019-08" db="EMBL/GenBank/DDBJ databases">
        <title>Pedobacter sp. nov., isolated from Han river, South Korea.</title>
        <authorList>
            <person name="Lee D.-H."/>
            <person name="Kim Y.-S."/>
            <person name="Hwang E.-M."/>
            <person name="Le Tran T.C."/>
            <person name="Cha C.-J."/>
        </authorList>
    </citation>
    <scope>NUCLEOTIDE SEQUENCE [LARGE SCALE GENOMIC DNA]</scope>
    <source>
        <strain evidence="9 10">CJ43</strain>
    </source>
</reference>
<dbReference type="KEGG" id="pej:FYC62_00370"/>
<comment type="similarity">
    <text evidence="6">Belongs to the peptidase M24A family. Methionine aminopeptidase type 1 subfamily.</text>
</comment>
<comment type="subunit">
    <text evidence="6">Monomer.</text>
</comment>
<dbReference type="EMBL" id="CP043329">
    <property type="protein sequence ID" value="QEK50289.1"/>
    <property type="molecule type" value="Genomic_DNA"/>
</dbReference>
<dbReference type="SUPFAM" id="SSF55920">
    <property type="entry name" value="Creatinase/aminopeptidase"/>
    <property type="match status" value="1"/>
</dbReference>
<dbReference type="GO" id="GO:0005829">
    <property type="term" value="C:cytosol"/>
    <property type="evidence" value="ECO:0007669"/>
    <property type="project" value="TreeGrafter"/>
</dbReference>
<comment type="catalytic activity">
    <reaction evidence="6 7">
        <text>Release of N-terminal amino acids, preferentially methionine, from peptides and arylamides.</text>
        <dbReference type="EC" id="3.4.11.18"/>
    </reaction>
</comment>
<feature type="binding site" evidence="6">
    <location>
        <position position="107"/>
    </location>
    <ligand>
        <name>a divalent metal cation</name>
        <dbReference type="ChEBI" id="CHEBI:60240"/>
        <label>2</label>
        <note>catalytic</note>
    </ligand>
</feature>
<feature type="binding site" evidence="6">
    <location>
        <position position="107"/>
    </location>
    <ligand>
        <name>a divalent metal cation</name>
        <dbReference type="ChEBI" id="CHEBI:60240"/>
        <label>1</label>
    </ligand>
</feature>
<evidence type="ECO:0000256" key="7">
    <source>
        <dbReference type="RuleBase" id="RU003653"/>
    </source>
</evidence>
<sequence>MPRVILKTAEEIEMIRESSLLVAKTHGEVAKIIGPGITTQKLNDLAEEFIRDNGGIPAFLNYNGFPYSLCISLNDQVVHGFPGKYVLKEGDIVSVDCGVVKNNFYGDSAYTFAIGDIDEEAEKLLRVTKECLLKGIEKAVAGNRIGDLAYAIQEHAESNGFGVVRELVGHGVGHRLHEKPEVPNYGKRGVGIKLEEGMVLAIEPMINAGRAGVKFWDDGWTVSTVDKKPSAHFEHTVAVKKGKADVLSSFTYIEEVLNNKI</sequence>
<dbReference type="CDD" id="cd01086">
    <property type="entry name" value="MetAP1"/>
    <property type="match status" value="1"/>
</dbReference>
<evidence type="ECO:0000256" key="4">
    <source>
        <dbReference type="ARBA" id="ARBA00022723"/>
    </source>
</evidence>
<feature type="binding site" evidence="6">
    <location>
        <position position="234"/>
    </location>
    <ligand>
        <name>a divalent metal cation</name>
        <dbReference type="ChEBI" id="CHEBI:60240"/>
        <label>2</label>
        <note>catalytic</note>
    </ligand>
</feature>
<dbReference type="RefSeq" id="WP_149073505.1">
    <property type="nucleotide sequence ID" value="NZ_CP043329.1"/>
</dbReference>
<dbReference type="InterPro" id="IPR001714">
    <property type="entry name" value="Pept_M24_MAP"/>
</dbReference>
<feature type="binding site" evidence="6">
    <location>
        <position position="96"/>
    </location>
    <ligand>
        <name>a divalent metal cation</name>
        <dbReference type="ChEBI" id="CHEBI:60240"/>
        <label>1</label>
    </ligand>
</feature>
<keyword evidence="4 6" id="KW-0479">Metal-binding</keyword>
<proteinExistence type="inferred from homology"/>
<keyword evidence="10" id="KW-1185">Reference proteome</keyword>
<organism evidence="9 10">
    <name type="scientific">Pedobacter aquae</name>
    <dbReference type="NCBI Taxonomy" id="2605747"/>
    <lineage>
        <taxon>Bacteria</taxon>
        <taxon>Pseudomonadati</taxon>
        <taxon>Bacteroidota</taxon>
        <taxon>Sphingobacteriia</taxon>
        <taxon>Sphingobacteriales</taxon>
        <taxon>Sphingobacteriaceae</taxon>
        <taxon>Pedobacter</taxon>
    </lineage>
</organism>
<comment type="cofactor">
    <cofactor evidence="6">
        <name>Co(2+)</name>
        <dbReference type="ChEBI" id="CHEBI:48828"/>
    </cofactor>
    <cofactor evidence="6">
        <name>Zn(2+)</name>
        <dbReference type="ChEBI" id="CHEBI:29105"/>
    </cofactor>
    <cofactor evidence="6">
        <name>Mn(2+)</name>
        <dbReference type="ChEBI" id="CHEBI:29035"/>
    </cofactor>
    <cofactor evidence="6">
        <name>Fe(2+)</name>
        <dbReference type="ChEBI" id="CHEBI:29033"/>
    </cofactor>
    <text evidence="6">Binds 2 divalent metal cations per subunit. Has a high-affinity and a low affinity metal-binding site. The true nature of the physiological cofactor is under debate. The enzyme is active with cobalt, zinc, manganese or divalent iron ions. Most likely, methionine aminopeptidases function as mononuclear Fe(2+)-metalloproteases under physiological conditions, and the catalytically relevant metal-binding site has been assigned to the histidine-containing high-affinity site.</text>
</comment>
<gene>
    <name evidence="6 9" type="primary">map</name>
    <name evidence="9" type="ORF">FYC62_00370</name>
</gene>
<dbReference type="NCBIfam" id="TIGR00500">
    <property type="entry name" value="met_pdase_I"/>
    <property type="match status" value="1"/>
</dbReference>
<name>A0A5C0VE05_9SPHI</name>
<dbReference type="EC" id="3.4.11.18" evidence="6 7"/>
<dbReference type="GO" id="GO:0006508">
    <property type="term" value="P:proteolysis"/>
    <property type="evidence" value="ECO:0007669"/>
    <property type="project" value="UniProtKB-KW"/>
</dbReference>
<feature type="binding site" evidence="6">
    <location>
        <position position="170"/>
    </location>
    <ligand>
        <name>a divalent metal cation</name>
        <dbReference type="ChEBI" id="CHEBI:60240"/>
        <label>2</label>
        <note>catalytic</note>
    </ligand>
</feature>
<keyword evidence="5 6" id="KW-0378">Hydrolase</keyword>
<dbReference type="InterPro" id="IPR036005">
    <property type="entry name" value="Creatinase/aminopeptidase-like"/>
</dbReference>
<dbReference type="InterPro" id="IPR002467">
    <property type="entry name" value="Pept_M24A_MAP1"/>
</dbReference>
<dbReference type="GO" id="GO:0004239">
    <property type="term" value="F:initiator methionyl aminopeptidase activity"/>
    <property type="evidence" value="ECO:0007669"/>
    <property type="project" value="UniProtKB-UniRule"/>
</dbReference>
<dbReference type="AlphaFoldDB" id="A0A5C0VE05"/>
<dbReference type="InterPro" id="IPR000994">
    <property type="entry name" value="Pept_M24"/>
</dbReference>
<feature type="binding site" evidence="6">
    <location>
        <position position="203"/>
    </location>
    <ligand>
        <name>a divalent metal cation</name>
        <dbReference type="ChEBI" id="CHEBI:60240"/>
        <label>2</label>
        <note>catalytic</note>
    </ligand>
</feature>
<comment type="function">
    <text evidence="1 6">Removes the N-terminal methionine from nascent proteins. The N-terminal methionine is often cleaved when the second residue in the primary sequence is small and uncharged (Met-Ala-, Cys, Gly, Pro, Ser, Thr, or Val). Requires deformylation of the N(alpha)-formylated initiator methionine before it can be hydrolyzed.</text>
</comment>
<keyword evidence="3 6" id="KW-0645">Protease</keyword>
<keyword evidence="2 6" id="KW-0031">Aminopeptidase</keyword>
<dbReference type="PANTHER" id="PTHR43330:SF27">
    <property type="entry name" value="METHIONINE AMINOPEPTIDASE"/>
    <property type="match status" value="1"/>
</dbReference>
<dbReference type="HAMAP" id="MF_01974">
    <property type="entry name" value="MetAP_1"/>
    <property type="match status" value="1"/>
</dbReference>
<dbReference type="GO" id="GO:0070006">
    <property type="term" value="F:metalloaminopeptidase activity"/>
    <property type="evidence" value="ECO:0007669"/>
    <property type="project" value="UniProtKB-UniRule"/>
</dbReference>
<evidence type="ECO:0000256" key="5">
    <source>
        <dbReference type="ARBA" id="ARBA00022801"/>
    </source>
</evidence>
<feature type="binding site" evidence="6">
    <location>
        <position position="234"/>
    </location>
    <ligand>
        <name>a divalent metal cation</name>
        <dbReference type="ChEBI" id="CHEBI:60240"/>
        <label>1</label>
    </ligand>
</feature>
<dbReference type="PRINTS" id="PR00599">
    <property type="entry name" value="MAPEPTIDASE"/>
</dbReference>
<dbReference type="Proteomes" id="UP000323653">
    <property type="component" value="Chromosome"/>
</dbReference>
<evidence type="ECO:0000256" key="2">
    <source>
        <dbReference type="ARBA" id="ARBA00022438"/>
    </source>
</evidence>
<protein>
    <recommendedName>
        <fullName evidence="6 7">Methionine aminopeptidase</fullName>
        <shortName evidence="6">MAP</shortName>
        <shortName evidence="6">MetAP</shortName>
        <ecNumber evidence="6 7">3.4.11.18</ecNumber>
    </recommendedName>
    <alternativeName>
        <fullName evidence="6">Peptidase M</fullName>
    </alternativeName>
</protein>
<evidence type="ECO:0000313" key="10">
    <source>
        <dbReference type="Proteomes" id="UP000323653"/>
    </source>
</evidence>
<dbReference type="PANTHER" id="PTHR43330">
    <property type="entry name" value="METHIONINE AMINOPEPTIDASE"/>
    <property type="match status" value="1"/>
</dbReference>
<feature type="binding site" evidence="6">
    <location>
        <position position="177"/>
    </location>
    <ligand>
        <name>substrate</name>
    </ligand>
</feature>
<feature type="domain" description="Peptidase M24" evidence="8">
    <location>
        <begin position="13"/>
        <end position="240"/>
    </location>
</feature>
<accession>A0A5C0VE05</accession>
<evidence type="ECO:0000256" key="6">
    <source>
        <dbReference type="HAMAP-Rule" id="MF_01974"/>
    </source>
</evidence>
<evidence type="ECO:0000256" key="1">
    <source>
        <dbReference type="ARBA" id="ARBA00002521"/>
    </source>
</evidence>
<evidence type="ECO:0000259" key="8">
    <source>
        <dbReference type="Pfam" id="PF00557"/>
    </source>
</evidence>
<dbReference type="Gene3D" id="3.90.230.10">
    <property type="entry name" value="Creatinase/methionine aminopeptidase superfamily"/>
    <property type="match status" value="1"/>
</dbReference>
<feature type="binding site" evidence="6">
    <location>
        <position position="79"/>
    </location>
    <ligand>
        <name>substrate</name>
    </ligand>
</feature>
<dbReference type="GO" id="GO:0046872">
    <property type="term" value="F:metal ion binding"/>
    <property type="evidence" value="ECO:0007669"/>
    <property type="project" value="UniProtKB-UniRule"/>
</dbReference>